<proteinExistence type="predicted"/>
<protein>
    <submittedName>
        <fullName evidence="2">Pseudouridine synthase</fullName>
    </submittedName>
</protein>
<organism evidence="2 3">
    <name type="scientific">Methanocalculus chunghsingensis</name>
    <dbReference type="NCBI Taxonomy" id="156457"/>
    <lineage>
        <taxon>Archaea</taxon>
        <taxon>Methanobacteriati</taxon>
        <taxon>Methanobacteriota</taxon>
        <taxon>Stenosarchaea group</taxon>
        <taxon>Methanomicrobia</taxon>
        <taxon>Methanomicrobiales</taxon>
        <taxon>Methanocalculaceae</taxon>
        <taxon>Methanocalculus</taxon>
    </lineage>
</organism>
<dbReference type="AlphaFoldDB" id="A0A8J8B6Q5"/>
<dbReference type="InterPro" id="IPR029402">
    <property type="entry name" value="TGT_C2"/>
</dbReference>
<dbReference type="PROSITE" id="PS50890">
    <property type="entry name" value="PUA"/>
    <property type="match status" value="1"/>
</dbReference>
<dbReference type="SUPFAM" id="SSF88802">
    <property type="entry name" value="Pre-PUA domain"/>
    <property type="match status" value="1"/>
</dbReference>
<dbReference type="InterPro" id="IPR038250">
    <property type="entry name" value="TGT_C2_sf"/>
</dbReference>
<dbReference type="GO" id="GO:0003723">
    <property type="term" value="F:RNA binding"/>
    <property type="evidence" value="ECO:0007669"/>
    <property type="project" value="InterPro"/>
</dbReference>
<comment type="caution">
    <text evidence="2">The sequence shown here is derived from an EMBL/GenBank/DDBJ whole genome shotgun (WGS) entry which is preliminary data.</text>
</comment>
<gene>
    <name evidence="2" type="ORF">RJ53_05030</name>
</gene>
<dbReference type="Pfam" id="PF01472">
    <property type="entry name" value="PUA"/>
    <property type="match status" value="1"/>
</dbReference>
<dbReference type="InterPro" id="IPR004521">
    <property type="entry name" value="Uncharacterised_CHP00451"/>
</dbReference>
<dbReference type="CDD" id="cd21149">
    <property type="entry name" value="PUA_archaeosine_TGT"/>
    <property type="match status" value="1"/>
</dbReference>
<dbReference type="SMART" id="SM00359">
    <property type="entry name" value="PUA"/>
    <property type="match status" value="1"/>
</dbReference>
<dbReference type="OrthoDB" id="7576at2157"/>
<dbReference type="InterPro" id="IPR036974">
    <property type="entry name" value="PUA_sf"/>
</dbReference>
<feature type="domain" description="PUA" evidence="1">
    <location>
        <begin position="81"/>
        <end position="155"/>
    </location>
</feature>
<dbReference type="InterPro" id="IPR002478">
    <property type="entry name" value="PUA"/>
</dbReference>
<keyword evidence="3" id="KW-1185">Reference proteome</keyword>
<dbReference type="NCBIfam" id="TIGR00451">
    <property type="entry name" value="unchar_dom_2"/>
    <property type="match status" value="1"/>
</dbReference>
<dbReference type="Proteomes" id="UP000730161">
    <property type="component" value="Unassembled WGS sequence"/>
</dbReference>
<sequence>MISSHGSLRRVRRIAEFQFGRGSGEALFPETCTFQYSTSKRIRYISDGGKRLATVRAQDGRLTLSYDGAERIHAFSAPPVGRVILHPEAVPFVLAGKNAMAKHVIGVDPDIRAEDEVFVVDEEDTLLATGMAVLSGSEMLEFKYGGAVKVRQGRDKR</sequence>
<accession>A0A8J8B6Q5</accession>
<reference evidence="2" key="1">
    <citation type="submission" date="2014-12" db="EMBL/GenBank/DDBJ databases">
        <authorList>
            <person name="Huang H.-H."/>
            <person name="Chen S.-C."/>
            <person name="Lai M.-C."/>
        </authorList>
    </citation>
    <scope>NUCLEOTIDE SEQUENCE</scope>
    <source>
        <strain evidence="2">K1F9705b</strain>
    </source>
</reference>
<evidence type="ECO:0000259" key="1">
    <source>
        <dbReference type="SMART" id="SM00359"/>
    </source>
</evidence>
<dbReference type="EMBL" id="JWHL01000005">
    <property type="protein sequence ID" value="MBR1368907.1"/>
    <property type="molecule type" value="Genomic_DNA"/>
</dbReference>
<dbReference type="Gene3D" id="2.30.130.10">
    <property type="entry name" value="PUA domain"/>
    <property type="match status" value="1"/>
</dbReference>
<dbReference type="InterPro" id="IPR015947">
    <property type="entry name" value="PUA-like_sf"/>
</dbReference>
<name>A0A8J8B6Q5_9EURY</name>
<dbReference type="Gene3D" id="3.10.450.90">
    <property type="entry name" value="ArcTGT, C2 domain"/>
    <property type="match status" value="1"/>
</dbReference>
<evidence type="ECO:0000313" key="3">
    <source>
        <dbReference type="Proteomes" id="UP000730161"/>
    </source>
</evidence>
<dbReference type="SUPFAM" id="SSF88697">
    <property type="entry name" value="PUA domain-like"/>
    <property type="match status" value="1"/>
</dbReference>
<dbReference type="Pfam" id="PF14810">
    <property type="entry name" value="TGT_C2"/>
    <property type="match status" value="1"/>
</dbReference>
<evidence type="ECO:0000313" key="2">
    <source>
        <dbReference type="EMBL" id="MBR1368907.1"/>
    </source>
</evidence>